<keyword evidence="4" id="KW-1185">Reference proteome</keyword>
<keyword evidence="1" id="KW-0175">Coiled coil</keyword>
<protein>
    <submittedName>
        <fullName evidence="3">Uncharacterized protein</fullName>
    </submittedName>
</protein>
<evidence type="ECO:0000256" key="1">
    <source>
        <dbReference type="SAM" id="Coils"/>
    </source>
</evidence>
<dbReference type="EMBL" id="KL198018">
    <property type="protein sequence ID" value="KDQ20154.1"/>
    <property type="molecule type" value="Genomic_DNA"/>
</dbReference>
<proteinExistence type="predicted"/>
<accession>A0A067MX09</accession>
<dbReference type="HOGENOM" id="CLU_667287_0_0_1"/>
<dbReference type="AlphaFoldDB" id="A0A067MX09"/>
<gene>
    <name evidence="3" type="ORF">BOTBODRAFT_27567</name>
</gene>
<feature type="region of interest" description="Disordered" evidence="2">
    <location>
        <begin position="188"/>
        <end position="226"/>
    </location>
</feature>
<name>A0A067MX09_BOTB1</name>
<feature type="coiled-coil region" evidence="1">
    <location>
        <begin position="302"/>
        <end position="336"/>
    </location>
</feature>
<reference evidence="4" key="1">
    <citation type="journal article" date="2014" name="Proc. Natl. Acad. Sci. U.S.A.">
        <title>Extensive sampling of basidiomycete genomes demonstrates inadequacy of the white-rot/brown-rot paradigm for wood decay fungi.</title>
        <authorList>
            <person name="Riley R."/>
            <person name="Salamov A.A."/>
            <person name="Brown D.W."/>
            <person name="Nagy L.G."/>
            <person name="Floudas D."/>
            <person name="Held B.W."/>
            <person name="Levasseur A."/>
            <person name="Lombard V."/>
            <person name="Morin E."/>
            <person name="Otillar R."/>
            <person name="Lindquist E.A."/>
            <person name="Sun H."/>
            <person name="LaButti K.M."/>
            <person name="Schmutz J."/>
            <person name="Jabbour D."/>
            <person name="Luo H."/>
            <person name="Baker S.E."/>
            <person name="Pisabarro A.G."/>
            <person name="Walton J.D."/>
            <person name="Blanchette R.A."/>
            <person name="Henrissat B."/>
            <person name="Martin F."/>
            <person name="Cullen D."/>
            <person name="Hibbett D.S."/>
            <person name="Grigoriev I.V."/>
        </authorList>
    </citation>
    <scope>NUCLEOTIDE SEQUENCE [LARGE SCALE GENOMIC DNA]</scope>
    <source>
        <strain evidence="4">FD-172 SS1</strain>
    </source>
</reference>
<evidence type="ECO:0000313" key="3">
    <source>
        <dbReference type="EMBL" id="KDQ20154.1"/>
    </source>
</evidence>
<evidence type="ECO:0000313" key="4">
    <source>
        <dbReference type="Proteomes" id="UP000027195"/>
    </source>
</evidence>
<organism evidence="3 4">
    <name type="scientific">Botryobasidium botryosum (strain FD-172 SS1)</name>
    <dbReference type="NCBI Taxonomy" id="930990"/>
    <lineage>
        <taxon>Eukaryota</taxon>
        <taxon>Fungi</taxon>
        <taxon>Dikarya</taxon>
        <taxon>Basidiomycota</taxon>
        <taxon>Agaricomycotina</taxon>
        <taxon>Agaricomycetes</taxon>
        <taxon>Cantharellales</taxon>
        <taxon>Botryobasidiaceae</taxon>
        <taxon>Botryobasidium</taxon>
    </lineage>
</organism>
<sequence>MLDGDPRATSKVIDICSLPAAKEVFQHTKDEHVRNVLGAYGTVEGIYRWYSAQRRLHLLVELDSPASASAASKHTGPDQWTITWVEPGVYLHKEFCKLKHSIARLPQRPLPLHGKPPLGERLTSVPPSSGFGSPPLVHQSPIFNQPGGSVHQHGFQFWPTHPLPFPLPPQHPMHTFPFPFHDPTMAPIAPVLAPKKNTPDSASLRRSRDPDDDGQSLGPLKKLRREMSDILAQERLKYSELEKRAQAAEKKARAAEEREESFMKSVTSTAGRDARRHKRMQVRLRLAWEGKLQAEEKLAAREAELSAKCSQLEIRLEQTQQEKLAISKERDELTRMVDSAYLVPSLKNAFIQIDQLLRGLGEQPAT</sequence>
<evidence type="ECO:0000256" key="2">
    <source>
        <dbReference type="SAM" id="MobiDB-lite"/>
    </source>
</evidence>
<dbReference type="InParanoid" id="A0A067MX09"/>
<dbReference type="Proteomes" id="UP000027195">
    <property type="component" value="Unassembled WGS sequence"/>
</dbReference>